<dbReference type="Proteomes" id="UP001634393">
    <property type="component" value="Unassembled WGS sequence"/>
</dbReference>
<accession>A0ABD3S8Q1</accession>
<feature type="compositionally biased region" description="Polar residues" evidence="2">
    <location>
        <begin position="29"/>
        <end position="63"/>
    </location>
</feature>
<keyword evidence="4" id="KW-1185">Reference proteome</keyword>
<evidence type="ECO:0000256" key="2">
    <source>
        <dbReference type="SAM" id="MobiDB-lite"/>
    </source>
</evidence>
<organism evidence="3 4">
    <name type="scientific">Penstemon smallii</name>
    <dbReference type="NCBI Taxonomy" id="265156"/>
    <lineage>
        <taxon>Eukaryota</taxon>
        <taxon>Viridiplantae</taxon>
        <taxon>Streptophyta</taxon>
        <taxon>Embryophyta</taxon>
        <taxon>Tracheophyta</taxon>
        <taxon>Spermatophyta</taxon>
        <taxon>Magnoliopsida</taxon>
        <taxon>eudicotyledons</taxon>
        <taxon>Gunneridae</taxon>
        <taxon>Pentapetalae</taxon>
        <taxon>asterids</taxon>
        <taxon>lamiids</taxon>
        <taxon>Lamiales</taxon>
        <taxon>Plantaginaceae</taxon>
        <taxon>Cheloneae</taxon>
        <taxon>Penstemon</taxon>
    </lineage>
</organism>
<evidence type="ECO:0000313" key="4">
    <source>
        <dbReference type="Proteomes" id="UP001634393"/>
    </source>
</evidence>
<comment type="similarity">
    <text evidence="1">Belongs to the senescence regulator S40 family.</text>
</comment>
<feature type="region of interest" description="Disordered" evidence="2">
    <location>
        <begin position="29"/>
        <end position="78"/>
    </location>
</feature>
<protein>
    <recommendedName>
        <fullName evidence="5">Senescence regulator</fullName>
    </recommendedName>
</protein>
<gene>
    <name evidence="3" type="ORF">ACJIZ3_006613</name>
</gene>
<dbReference type="Pfam" id="PF04520">
    <property type="entry name" value="Senescence_reg"/>
    <property type="match status" value="1"/>
</dbReference>
<dbReference type="PANTHER" id="PTHR33083:SF79">
    <property type="entry name" value="SENESCENCE REGULATOR"/>
    <property type="match status" value="1"/>
</dbReference>
<proteinExistence type="inferred from homology"/>
<dbReference type="GO" id="GO:0010150">
    <property type="term" value="P:leaf senescence"/>
    <property type="evidence" value="ECO:0007669"/>
    <property type="project" value="UniProtKB-ARBA"/>
</dbReference>
<dbReference type="EMBL" id="JBJXBP010000007">
    <property type="protein sequence ID" value="KAL3820708.1"/>
    <property type="molecule type" value="Genomic_DNA"/>
</dbReference>
<reference evidence="3 4" key="1">
    <citation type="submission" date="2024-12" db="EMBL/GenBank/DDBJ databases">
        <title>The unique morphological basis and parallel evolutionary history of personate flowers in Penstemon.</title>
        <authorList>
            <person name="Depatie T.H."/>
            <person name="Wessinger C.A."/>
        </authorList>
    </citation>
    <scope>NUCLEOTIDE SEQUENCE [LARGE SCALE GENOMIC DNA]</scope>
    <source>
        <strain evidence="3">WTNN_2</strain>
        <tissue evidence="3">Leaf</tissue>
    </source>
</reference>
<dbReference type="PANTHER" id="PTHR33083">
    <property type="entry name" value="EXPRESSED PROTEIN"/>
    <property type="match status" value="1"/>
</dbReference>
<dbReference type="InterPro" id="IPR007608">
    <property type="entry name" value="Senescence_reg_S40"/>
</dbReference>
<sequence>MADFHNVLDSEDFQEDQIWDLMNTKSEVLSNSKTGKTNVSSSESDCRRFTSTPRTIPRTNSGGVSPRKLSANHHSSAPVKINQDLSKNLWDADDVISDDDEEMVPPHEYLARRFAASTHIASYSMCEGIGRTLKGRDLSTLRNAILSKTGFLE</sequence>
<evidence type="ECO:0000313" key="3">
    <source>
        <dbReference type="EMBL" id="KAL3820708.1"/>
    </source>
</evidence>
<evidence type="ECO:0008006" key="5">
    <source>
        <dbReference type="Google" id="ProtNLM"/>
    </source>
</evidence>
<dbReference type="AlphaFoldDB" id="A0ABD3S8Q1"/>
<evidence type="ECO:0000256" key="1">
    <source>
        <dbReference type="ARBA" id="ARBA00034773"/>
    </source>
</evidence>
<comment type="caution">
    <text evidence="3">The sequence shown here is derived from an EMBL/GenBank/DDBJ whole genome shotgun (WGS) entry which is preliminary data.</text>
</comment>
<name>A0ABD3S8Q1_9LAMI</name>